<dbReference type="CDD" id="cd01681">
    <property type="entry name" value="aeEF2_snRNP_like_IV"/>
    <property type="match status" value="1"/>
</dbReference>
<dbReference type="Pfam" id="PF03144">
    <property type="entry name" value="GTP_EFTU_D2"/>
    <property type="match status" value="1"/>
</dbReference>
<reference evidence="5 6" key="1">
    <citation type="submission" date="2022-12" db="EMBL/GenBank/DDBJ databases">
        <title>Chromosome-level genome of Tegillarca granosa.</title>
        <authorList>
            <person name="Kim J."/>
        </authorList>
    </citation>
    <scope>NUCLEOTIDE SEQUENCE [LARGE SCALE GENOMIC DNA]</scope>
    <source>
        <strain evidence="5">Teg-2019</strain>
        <tissue evidence="5">Adductor muscle</tissue>
    </source>
</reference>
<dbReference type="CDD" id="cd16261">
    <property type="entry name" value="EF2_snRNP_III"/>
    <property type="match status" value="1"/>
</dbReference>
<proteinExistence type="predicted"/>
<dbReference type="InterPro" id="IPR004161">
    <property type="entry name" value="EFTu-like_2"/>
</dbReference>
<accession>A0ABQ9ELY6</accession>
<evidence type="ECO:0000313" key="5">
    <source>
        <dbReference type="EMBL" id="KAJ8304570.1"/>
    </source>
</evidence>
<dbReference type="Proteomes" id="UP001217089">
    <property type="component" value="Unassembled WGS sequence"/>
</dbReference>
<protein>
    <recommendedName>
        <fullName evidence="4">Tr-type G domain-containing protein</fullName>
    </recommendedName>
</protein>
<dbReference type="InterPro" id="IPR041095">
    <property type="entry name" value="EFG_II"/>
</dbReference>
<feature type="region of interest" description="Disordered" evidence="3">
    <location>
        <begin position="424"/>
        <end position="444"/>
    </location>
</feature>
<evidence type="ECO:0000256" key="3">
    <source>
        <dbReference type="SAM" id="MobiDB-lite"/>
    </source>
</evidence>
<feature type="domain" description="Tr-type G" evidence="4">
    <location>
        <begin position="17"/>
        <end position="259"/>
    </location>
</feature>
<dbReference type="InterPro" id="IPR020568">
    <property type="entry name" value="Ribosomal_Su5_D2-typ_SF"/>
</dbReference>
<dbReference type="InterPro" id="IPR035647">
    <property type="entry name" value="EFG_III/V"/>
</dbReference>
<dbReference type="SUPFAM" id="SSF54980">
    <property type="entry name" value="EF-G C-terminal domain-like"/>
    <property type="match status" value="2"/>
</dbReference>
<evidence type="ECO:0000259" key="4">
    <source>
        <dbReference type="PROSITE" id="PS51722"/>
    </source>
</evidence>
<dbReference type="Gene3D" id="3.40.50.300">
    <property type="entry name" value="P-loop containing nucleotide triphosphate hydrolases"/>
    <property type="match status" value="1"/>
</dbReference>
<dbReference type="CDD" id="cd04096">
    <property type="entry name" value="eEF2_snRNP_like_C"/>
    <property type="match status" value="1"/>
</dbReference>
<evidence type="ECO:0000313" key="6">
    <source>
        <dbReference type="Proteomes" id="UP001217089"/>
    </source>
</evidence>
<dbReference type="PANTHER" id="PTHR42908:SF3">
    <property type="entry name" value="ELONGATION FACTOR-LIKE GTPASE 1"/>
    <property type="match status" value="1"/>
</dbReference>
<dbReference type="InterPro" id="IPR005225">
    <property type="entry name" value="Small_GTP-bd"/>
</dbReference>
<name>A0ABQ9ELY6_TEGGR</name>
<keyword evidence="1" id="KW-0547">Nucleotide-binding</keyword>
<dbReference type="InterPro" id="IPR009000">
    <property type="entry name" value="Transl_B-barrel_sf"/>
</dbReference>
<dbReference type="Pfam" id="PF25118">
    <property type="entry name" value="EFL1"/>
    <property type="match status" value="1"/>
</dbReference>
<sequence>MQTPSLQKISALQKQPSNIRNICILAHVDHGKTTLADALVASNGIISQRMAGKLRYMDSREDEQVRGITMKSSAISLYFGKDNKEYLINLIDSPGHVDFSSEVSTAVRLCDGAVVVVDVVEGVCPQTHAVLRQAWLENIKPILVLNKIDRLIIELKMEPMEAYLHLQQILEQVNLVTSELFTSDAMEKTSNQINGTENENSSTETVSHDWTSTLEDTEDRNIYFTPDQGNVIFASAYDGWGFTINHFAEQYSNRLGLNKQVLQKTLWGDYYLNTKTKRIMKGAQSKAKKPLFVQFVLENIWSIYDAVYMRKDKEMIEKIVKSLGLTISARDARHNDFRVKLQSITSQWMPVSKAVLNVVVEMLPSPLQLCEEKCKSEDGVPVIVFVSKMFPLEKKMLPKNRQRPLTDEEIQQRRERARLRHAEKMAAQSKSEPAITPTDGEKSEIKNTTDMIGTISLESSRDVNIREEKKDDEVDLEFVAFARVYSGTIKKGQKLYVLGPKHNPSKRNILDTSKLDTEHHKTVAELDSDEHITSFTVSDLYLFMGREVEIMEEIPAGNILGIGGLEDHILNSATISSTPACTAFTDLYFDASPIVRVALETKHTGDMQNLVRGLKLLNQADPCVEVLVQETGEHVIIAAGEVHLQRCVDDLKERYGKVDLNVSDPIVPFRETIITRPKTDMVNEAIMNQNLPAKHIQLKKFEDDEEVIEAGLVEVYTANKKCYLKIRALPLPEKVTCILDENQHNIKILDQLTNEVILDQSVESQVNEINVDTLEALKELKEKLDKAFKESGKNWRNAVNEIWAFGPRRVGPNILLNRISDYKRPNVWSSIERESSCKDNVRDFDNSIVSGFEIATLAGPLCEEPMRGVCYIIEKWEYVDQNGYIIQNSTIGENESSRLNTFKSDSLSKEGDDKKNGCNNEQDVNISSAAKQEVDNSERTRLDSCESNEELEISDNVGKKKQEVYGPFSGQLISCVKDGCRKAFQTQQQRLMAAMYKCDIQATAEVLGKLYAVIGKRNGRIQEGDMREGTQMFNIIAYVPVIESFGFAEDIRKKTSGLARPQLVFSHWEVVDVDPFWVPTTEEEYLHFGEKADCANRALVYMNTVRTRKGLKVDKKIVEHAEKQRTLTKNK</sequence>
<dbReference type="SMART" id="SM00838">
    <property type="entry name" value="EFG_C"/>
    <property type="match status" value="1"/>
</dbReference>
<dbReference type="InterPro" id="IPR027417">
    <property type="entry name" value="P-loop_NTPase"/>
</dbReference>
<keyword evidence="2" id="KW-0342">GTP-binding</keyword>
<dbReference type="SUPFAM" id="SSF54211">
    <property type="entry name" value="Ribosomal protein S5 domain 2-like"/>
    <property type="match status" value="1"/>
</dbReference>
<keyword evidence="6" id="KW-1185">Reference proteome</keyword>
<comment type="caution">
    <text evidence="5">The sequence shown here is derived from an EMBL/GenBank/DDBJ whole genome shotgun (WGS) entry which is preliminary data.</text>
</comment>
<dbReference type="PRINTS" id="PR00315">
    <property type="entry name" value="ELONGATNFCT"/>
</dbReference>
<dbReference type="NCBIfam" id="TIGR00231">
    <property type="entry name" value="small_GTP"/>
    <property type="match status" value="1"/>
</dbReference>
<gene>
    <name evidence="5" type="ORF">KUTeg_018153</name>
</gene>
<dbReference type="CDD" id="cd01885">
    <property type="entry name" value="EF2"/>
    <property type="match status" value="1"/>
</dbReference>
<evidence type="ECO:0000256" key="2">
    <source>
        <dbReference type="ARBA" id="ARBA00023134"/>
    </source>
</evidence>
<dbReference type="CDD" id="cd16268">
    <property type="entry name" value="EF2_II"/>
    <property type="match status" value="1"/>
</dbReference>
<dbReference type="Gene3D" id="2.40.30.10">
    <property type="entry name" value="Translation factors"/>
    <property type="match status" value="1"/>
</dbReference>
<dbReference type="PANTHER" id="PTHR42908">
    <property type="entry name" value="TRANSLATION ELONGATION FACTOR-RELATED"/>
    <property type="match status" value="1"/>
</dbReference>
<evidence type="ECO:0000256" key="1">
    <source>
        <dbReference type="ARBA" id="ARBA00022741"/>
    </source>
</evidence>
<dbReference type="PROSITE" id="PS51722">
    <property type="entry name" value="G_TR_2"/>
    <property type="match status" value="1"/>
</dbReference>
<dbReference type="InterPro" id="IPR000795">
    <property type="entry name" value="T_Tr_GTP-bd_dom"/>
</dbReference>
<dbReference type="EMBL" id="JARBDR010000903">
    <property type="protein sequence ID" value="KAJ8304570.1"/>
    <property type="molecule type" value="Genomic_DNA"/>
</dbReference>
<dbReference type="Gene3D" id="3.30.70.240">
    <property type="match status" value="1"/>
</dbReference>
<dbReference type="Gene3D" id="3.30.70.870">
    <property type="entry name" value="Elongation Factor G (Translational Gtpase), domain 3"/>
    <property type="match status" value="1"/>
</dbReference>
<dbReference type="InterPro" id="IPR000640">
    <property type="entry name" value="EFG_V-like"/>
</dbReference>
<dbReference type="SUPFAM" id="SSF52540">
    <property type="entry name" value="P-loop containing nucleoside triphosphate hydrolases"/>
    <property type="match status" value="1"/>
</dbReference>
<dbReference type="InterPro" id="IPR056752">
    <property type="entry name" value="EFL1"/>
</dbReference>
<organism evidence="5 6">
    <name type="scientific">Tegillarca granosa</name>
    <name type="common">Malaysian cockle</name>
    <name type="synonym">Anadara granosa</name>
    <dbReference type="NCBI Taxonomy" id="220873"/>
    <lineage>
        <taxon>Eukaryota</taxon>
        <taxon>Metazoa</taxon>
        <taxon>Spiralia</taxon>
        <taxon>Lophotrochozoa</taxon>
        <taxon>Mollusca</taxon>
        <taxon>Bivalvia</taxon>
        <taxon>Autobranchia</taxon>
        <taxon>Pteriomorphia</taxon>
        <taxon>Arcoida</taxon>
        <taxon>Arcoidea</taxon>
        <taxon>Arcidae</taxon>
        <taxon>Tegillarca</taxon>
    </lineage>
</organism>
<dbReference type="Pfam" id="PF00679">
    <property type="entry name" value="EFG_C"/>
    <property type="match status" value="1"/>
</dbReference>
<dbReference type="SUPFAM" id="SSF50447">
    <property type="entry name" value="Translation proteins"/>
    <property type="match status" value="1"/>
</dbReference>
<dbReference type="Pfam" id="PF14492">
    <property type="entry name" value="EFG_III"/>
    <property type="match status" value="1"/>
</dbReference>
<dbReference type="Gene3D" id="3.30.230.10">
    <property type="match status" value="1"/>
</dbReference>
<dbReference type="Pfam" id="PF00009">
    <property type="entry name" value="GTP_EFTU"/>
    <property type="match status" value="1"/>
</dbReference>
<dbReference type="InterPro" id="IPR014721">
    <property type="entry name" value="Ribsml_uS5_D2-typ_fold_subgr"/>
</dbReference>